<proteinExistence type="inferred from homology"/>
<reference evidence="6 7" key="1">
    <citation type="submission" date="2020-08" db="EMBL/GenBank/DDBJ databases">
        <title>Genomic Encyclopedia of Type Strains, Phase IV (KMG-IV): sequencing the most valuable type-strain genomes for metagenomic binning, comparative biology and taxonomic classification.</title>
        <authorList>
            <person name="Goeker M."/>
        </authorList>
    </citation>
    <scope>NUCLEOTIDE SEQUENCE [LARGE SCALE GENOMIC DNA]</scope>
    <source>
        <strain evidence="6 7">DSM 103737</strain>
    </source>
</reference>
<dbReference type="EC" id="3.2.1.-" evidence="6"/>
<evidence type="ECO:0000256" key="2">
    <source>
        <dbReference type="ARBA" id="ARBA00022801"/>
    </source>
</evidence>
<keyword evidence="3 6" id="KW-0326">Glycosidase</keyword>
<keyword evidence="2 6" id="KW-0378">Hydrolase</keyword>
<dbReference type="CDD" id="cd11326">
    <property type="entry name" value="AmyAc_Glg_debranch"/>
    <property type="match status" value="1"/>
</dbReference>
<sequence length="710" mass="79430">MFAIDDGSPFPLGATWDGKGVNFALFSAHASKVELCLFEATGLREIHRIPLPCLTEQVWHGYLEGVYPGQLYGYRVHGPYEPHNGHRFNPNKLLIDPYARQLSGRVRWHDALFGYRFGSARADLTFDRRDSARLMPKAVVGNPAHHWGADAPPGTRWKDTVIYEAHVKGLTQLRTELPQPLRGTYEALGHPLILEHLVRLGITTVELMPIQAFVDDRFVTEKGLRNYWGYSTLAYFAPEPRYHGSAGTDGLRAAIHALHDAGIEVILDVVYNHTAEGNELGPTLSLRGIDNAVYYKLSPHDRRHCWDATGTGNSLNLSHPRVLQLVMDSLRHWVNSYHVDGFRFDLAATLLRDPYDVSDHAGFLQAIRQDPTLSKVKLIAEPWDVGHEGYRLGGFPPGFSEWNDRFRDTVRSFWRGDPGKLPALGDALAGSALCFRPSGRHPWASINYVCSHDGFTLQDLVSYDRRHNGANGENNQDGHSHNLSWNCGVEGPSDDPDIIALRARQKRNMIATVLLSQGTPMLLMGDELSRTQNGNNNAYAQDNETSWLAWDDDGGDRAMIDFMRRTIALRKRFEAFRRRNFYSGRATNGLKDVYWLAPEGREMTESDWDEDLRRTLGVQFGNDAPDAVRFLLLLNAAPEEVSFSLPEEFGDGRWIPVLDSATPDGSPAADAAPLTPADPLVLGARSLQLFQHAPTEEDEDAPPAPDALRH</sequence>
<dbReference type="AlphaFoldDB" id="A0A840BYE5"/>
<evidence type="ECO:0000259" key="5">
    <source>
        <dbReference type="SMART" id="SM00642"/>
    </source>
</evidence>
<name>A0A840BYE5_9HYPH</name>
<dbReference type="InterPro" id="IPR004193">
    <property type="entry name" value="Glyco_hydro_13_N"/>
</dbReference>
<evidence type="ECO:0000256" key="1">
    <source>
        <dbReference type="ARBA" id="ARBA00008061"/>
    </source>
</evidence>
<comment type="similarity">
    <text evidence="1">Belongs to the glycosyl hydrolase 13 family.</text>
</comment>
<dbReference type="InterPro" id="IPR013783">
    <property type="entry name" value="Ig-like_fold"/>
</dbReference>
<accession>A0A840BYE5</accession>
<evidence type="ECO:0000313" key="7">
    <source>
        <dbReference type="Proteomes" id="UP000577362"/>
    </source>
</evidence>
<dbReference type="Gene3D" id="2.60.40.1180">
    <property type="entry name" value="Golgi alpha-mannosidase II"/>
    <property type="match status" value="1"/>
</dbReference>
<dbReference type="RefSeq" id="WP_183317339.1">
    <property type="nucleotide sequence ID" value="NZ_JACIEN010000004.1"/>
</dbReference>
<evidence type="ECO:0000256" key="3">
    <source>
        <dbReference type="ARBA" id="ARBA00023295"/>
    </source>
</evidence>
<dbReference type="EMBL" id="JACIEN010000004">
    <property type="protein sequence ID" value="MBB4018355.1"/>
    <property type="molecule type" value="Genomic_DNA"/>
</dbReference>
<comment type="caution">
    <text evidence="6">The sequence shown here is derived from an EMBL/GenBank/DDBJ whole genome shotgun (WGS) entry which is preliminary data.</text>
</comment>
<dbReference type="InterPro" id="IPR013780">
    <property type="entry name" value="Glyco_hydro_b"/>
</dbReference>
<feature type="region of interest" description="Disordered" evidence="4">
    <location>
        <begin position="689"/>
        <end position="710"/>
    </location>
</feature>
<dbReference type="GO" id="GO:0005980">
    <property type="term" value="P:glycogen catabolic process"/>
    <property type="evidence" value="ECO:0007669"/>
    <property type="project" value="InterPro"/>
</dbReference>
<dbReference type="SMART" id="SM00642">
    <property type="entry name" value="Aamy"/>
    <property type="match status" value="1"/>
</dbReference>
<dbReference type="SUPFAM" id="SSF51445">
    <property type="entry name" value="(Trans)glycosidases"/>
    <property type="match status" value="1"/>
</dbReference>
<dbReference type="InterPro" id="IPR014756">
    <property type="entry name" value="Ig_E-set"/>
</dbReference>
<dbReference type="NCBIfam" id="TIGR02100">
    <property type="entry name" value="glgX_debranch"/>
    <property type="match status" value="1"/>
</dbReference>
<dbReference type="InterPro" id="IPR011837">
    <property type="entry name" value="Glycogen_debranch_GlgX"/>
</dbReference>
<protein>
    <submittedName>
        <fullName evidence="6">Glycogen operon protein</fullName>
        <ecNumber evidence="6">3.2.1.-</ecNumber>
    </submittedName>
</protein>
<dbReference type="Proteomes" id="UP000577362">
    <property type="component" value="Unassembled WGS sequence"/>
</dbReference>
<evidence type="ECO:0000313" key="6">
    <source>
        <dbReference type="EMBL" id="MBB4018355.1"/>
    </source>
</evidence>
<dbReference type="SUPFAM" id="SSF51011">
    <property type="entry name" value="Glycosyl hydrolase domain"/>
    <property type="match status" value="1"/>
</dbReference>
<dbReference type="Pfam" id="PF02922">
    <property type="entry name" value="CBM_48"/>
    <property type="match status" value="1"/>
</dbReference>
<evidence type="ECO:0000256" key="4">
    <source>
        <dbReference type="SAM" id="MobiDB-lite"/>
    </source>
</evidence>
<dbReference type="InterPro" id="IPR006047">
    <property type="entry name" value="GH13_cat_dom"/>
</dbReference>
<dbReference type="GO" id="GO:0004135">
    <property type="term" value="F:amylo-alpha-1,6-glucosidase activity"/>
    <property type="evidence" value="ECO:0007669"/>
    <property type="project" value="InterPro"/>
</dbReference>
<dbReference type="SUPFAM" id="SSF81296">
    <property type="entry name" value="E set domains"/>
    <property type="match status" value="1"/>
</dbReference>
<dbReference type="Gene3D" id="3.20.20.80">
    <property type="entry name" value="Glycosidases"/>
    <property type="match status" value="1"/>
</dbReference>
<feature type="domain" description="Glycosyl hydrolase family 13 catalytic" evidence="5">
    <location>
        <begin position="194"/>
        <end position="570"/>
    </location>
</feature>
<organism evidence="6 7">
    <name type="scientific">Chelatococcus caeni</name>
    <dbReference type="NCBI Taxonomy" id="1348468"/>
    <lineage>
        <taxon>Bacteria</taxon>
        <taxon>Pseudomonadati</taxon>
        <taxon>Pseudomonadota</taxon>
        <taxon>Alphaproteobacteria</taxon>
        <taxon>Hyphomicrobiales</taxon>
        <taxon>Chelatococcaceae</taxon>
        <taxon>Chelatococcus</taxon>
    </lineage>
</organism>
<keyword evidence="7" id="KW-1185">Reference proteome</keyword>
<dbReference type="InterPro" id="IPR044505">
    <property type="entry name" value="GlgX_Isoamylase_N_E_set"/>
</dbReference>
<dbReference type="CDD" id="cd02856">
    <property type="entry name" value="E_set_GDE_Isoamylase_N"/>
    <property type="match status" value="1"/>
</dbReference>
<dbReference type="Gene3D" id="2.60.40.10">
    <property type="entry name" value="Immunoglobulins"/>
    <property type="match status" value="1"/>
</dbReference>
<dbReference type="PANTHER" id="PTHR43002">
    <property type="entry name" value="GLYCOGEN DEBRANCHING ENZYME"/>
    <property type="match status" value="1"/>
</dbReference>
<dbReference type="InterPro" id="IPR017853">
    <property type="entry name" value="GH"/>
</dbReference>
<gene>
    <name evidence="6" type="ORF">GGR16_003402</name>
</gene>